<dbReference type="Pfam" id="PF14432">
    <property type="entry name" value="DYW_deaminase"/>
    <property type="match status" value="1"/>
</dbReference>
<accession>A0AAD8NRC6</accession>
<dbReference type="InterPro" id="IPR032867">
    <property type="entry name" value="DYW_dom"/>
</dbReference>
<feature type="repeat" description="PPR" evidence="3">
    <location>
        <begin position="455"/>
        <end position="489"/>
    </location>
</feature>
<dbReference type="InterPro" id="IPR002885">
    <property type="entry name" value="PPR_rpt"/>
</dbReference>
<dbReference type="InterPro" id="IPR046960">
    <property type="entry name" value="PPR_At4g14850-like_plant"/>
</dbReference>
<sequence length="758" mass="84339">MAAIANGPPSIIPPDKNSLIKTANFAQISSKLSLKPNLVLSSSSPKPPLLQQGRIENIHLVSLSKQGKTQQACDFIAEMDNSGVSVHLQSYDCLLKACADLGHLSIGMLVHDHIQRFVETPPVFIQNRVMEMYCGCGSLVDAHKVFDEMTERNLVSWGMIISAYVKAGLVGKAVELFSSMDSLKPDVMIYVSILQCLGDSLSLRLGEQMHSLAIKNGFTRLAKMDTVLLNMYAKCGCLEGAKLVFDQMVEKNVVAWTSLMVSFMKIEKGVQVVDLFLAMMKEGVELDDYVFSIVLKACASVKNQELGQQIHGYVLKLGMADEVSVGTPLVDLYVKCASIESASRAFDYISEPNSFSWSALITGYSQAGDFDKCLKVFKSLKSMDAELNSFIYTSIFQACSAVTDVCFGSQAHADAIKRGLVSYLYGESAMVTMYAKCGRLDYARQVFESIKTPPDNVIWTAIIAGYAYHGDASEALNLFTRMLSYNVRPNAITFVAVLTAYNYCGFIKEAKECLDSMNSKYGVEPSIHHYNCMIDIYARRGLLDESFAMIKDMPFEPNVMSWKCLLGGCSIHKNIKMGKVAAENVLILDPNDTSAYVLMFNLYASCGQWEEAGLVRKMMSQRNLRKEVSCSWMYINGKVHSFVVGDRHHPQANEIYSKLKEFEQLKQEVLMSEDEGDDVLLERKGQLQDHSERLAIAYGLITTGKGSRITIFKNLRACKDCHEFAKHVSLVTGHEIVVRDANRFHHFKSGVCSCGDYW</sequence>
<evidence type="ECO:0000256" key="3">
    <source>
        <dbReference type="PROSITE-ProRule" id="PRU00708"/>
    </source>
</evidence>
<evidence type="ECO:0000259" key="4">
    <source>
        <dbReference type="Pfam" id="PF14432"/>
    </source>
</evidence>
<dbReference type="EMBL" id="JAUHHV010000007">
    <property type="protein sequence ID" value="KAK1418277.1"/>
    <property type="molecule type" value="Genomic_DNA"/>
</dbReference>
<gene>
    <name evidence="5" type="ORF">QVD17_27420</name>
</gene>
<dbReference type="Pfam" id="PF20430">
    <property type="entry name" value="Eplus_motif"/>
    <property type="match status" value="1"/>
</dbReference>
<dbReference type="Pfam" id="PF01535">
    <property type="entry name" value="PPR"/>
    <property type="match status" value="4"/>
</dbReference>
<dbReference type="FunFam" id="1.25.40.10:FF:000690">
    <property type="entry name" value="Pentatricopeptide repeat-containing protein"/>
    <property type="match status" value="1"/>
</dbReference>
<evidence type="ECO:0000313" key="6">
    <source>
        <dbReference type="Proteomes" id="UP001229421"/>
    </source>
</evidence>
<organism evidence="5 6">
    <name type="scientific">Tagetes erecta</name>
    <name type="common">African marigold</name>
    <dbReference type="NCBI Taxonomy" id="13708"/>
    <lineage>
        <taxon>Eukaryota</taxon>
        <taxon>Viridiplantae</taxon>
        <taxon>Streptophyta</taxon>
        <taxon>Embryophyta</taxon>
        <taxon>Tracheophyta</taxon>
        <taxon>Spermatophyta</taxon>
        <taxon>Magnoliopsida</taxon>
        <taxon>eudicotyledons</taxon>
        <taxon>Gunneridae</taxon>
        <taxon>Pentapetalae</taxon>
        <taxon>asterids</taxon>
        <taxon>campanulids</taxon>
        <taxon>Asterales</taxon>
        <taxon>Asteraceae</taxon>
        <taxon>Asteroideae</taxon>
        <taxon>Heliantheae alliance</taxon>
        <taxon>Tageteae</taxon>
        <taxon>Tagetes</taxon>
    </lineage>
</organism>
<dbReference type="InterPro" id="IPR046848">
    <property type="entry name" value="E_motif"/>
</dbReference>
<dbReference type="PANTHER" id="PTHR47926:SF378">
    <property type="entry name" value="PENTATRICOPEPTIDE REPEAT (PPR) SUPERFAMILY PROTEIN"/>
    <property type="match status" value="1"/>
</dbReference>
<keyword evidence="2" id="KW-0677">Repeat</keyword>
<feature type="repeat" description="PPR" evidence="3">
    <location>
        <begin position="353"/>
        <end position="387"/>
    </location>
</feature>
<name>A0AAD8NRC6_TARER</name>
<dbReference type="AlphaFoldDB" id="A0AAD8NRC6"/>
<dbReference type="PANTHER" id="PTHR47926">
    <property type="entry name" value="PENTATRICOPEPTIDE REPEAT-CONTAINING PROTEIN"/>
    <property type="match status" value="1"/>
</dbReference>
<dbReference type="InterPro" id="IPR046849">
    <property type="entry name" value="E2_motif"/>
</dbReference>
<proteinExistence type="inferred from homology"/>
<comment type="similarity">
    <text evidence="1">Belongs to the PPR family. PCMP-H subfamily.</text>
</comment>
<dbReference type="GO" id="GO:0009451">
    <property type="term" value="P:RNA modification"/>
    <property type="evidence" value="ECO:0007669"/>
    <property type="project" value="InterPro"/>
</dbReference>
<dbReference type="PROSITE" id="PS51375">
    <property type="entry name" value="PPR"/>
    <property type="match status" value="4"/>
</dbReference>
<dbReference type="Gene3D" id="1.25.40.10">
    <property type="entry name" value="Tetratricopeptide repeat domain"/>
    <property type="match status" value="4"/>
</dbReference>
<dbReference type="Pfam" id="PF20431">
    <property type="entry name" value="E_motif"/>
    <property type="match status" value="1"/>
</dbReference>
<feature type="repeat" description="PPR" evidence="3">
    <location>
        <begin position="592"/>
        <end position="626"/>
    </location>
</feature>
<dbReference type="FunFam" id="1.25.40.10:FF:000285">
    <property type="entry name" value="Pentatricopeptide repeat-containing protein, chloroplastic"/>
    <property type="match status" value="1"/>
</dbReference>
<feature type="repeat" description="PPR" evidence="3">
    <location>
        <begin position="153"/>
        <end position="187"/>
    </location>
</feature>
<feature type="domain" description="DYW" evidence="4">
    <location>
        <begin position="682"/>
        <end position="758"/>
    </location>
</feature>
<dbReference type="GO" id="GO:0008270">
    <property type="term" value="F:zinc ion binding"/>
    <property type="evidence" value="ECO:0007669"/>
    <property type="project" value="InterPro"/>
</dbReference>
<evidence type="ECO:0000313" key="5">
    <source>
        <dbReference type="EMBL" id="KAK1418277.1"/>
    </source>
</evidence>
<evidence type="ECO:0000256" key="2">
    <source>
        <dbReference type="ARBA" id="ARBA00022737"/>
    </source>
</evidence>
<evidence type="ECO:0000256" key="1">
    <source>
        <dbReference type="ARBA" id="ARBA00006643"/>
    </source>
</evidence>
<dbReference type="FunFam" id="1.25.40.10:FF:000343">
    <property type="entry name" value="Pentatricopeptide repeat-containing protein At3g58590"/>
    <property type="match status" value="1"/>
</dbReference>
<keyword evidence="6" id="KW-1185">Reference proteome</keyword>
<dbReference type="InterPro" id="IPR011990">
    <property type="entry name" value="TPR-like_helical_dom_sf"/>
</dbReference>
<dbReference type="GO" id="GO:0003729">
    <property type="term" value="F:mRNA binding"/>
    <property type="evidence" value="ECO:0007669"/>
    <property type="project" value="UniProtKB-ARBA"/>
</dbReference>
<reference evidence="5" key="1">
    <citation type="journal article" date="2023" name="bioRxiv">
        <title>Improved chromosome-level genome assembly for marigold (Tagetes erecta).</title>
        <authorList>
            <person name="Jiang F."/>
            <person name="Yuan L."/>
            <person name="Wang S."/>
            <person name="Wang H."/>
            <person name="Xu D."/>
            <person name="Wang A."/>
            <person name="Fan W."/>
        </authorList>
    </citation>
    <scope>NUCLEOTIDE SEQUENCE</scope>
    <source>
        <strain evidence="5">WSJ</strain>
        <tissue evidence="5">Leaf</tissue>
    </source>
</reference>
<protein>
    <recommendedName>
        <fullName evidence="4">DYW domain-containing protein</fullName>
    </recommendedName>
</protein>
<dbReference type="Pfam" id="PF13041">
    <property type="entry name" value="PPR_2"/>
    <property type="match status" value="3"/>
</dbReference>
<dbReference type="NCBIfam" id="TIGR00756">
    <property type="entry name" value="PPR"/>
    <property type="match status" value="6"/>
</dbReference>
<comment type="caution">
    <text evidence="5">The sequence shown here is derived from an EMBL/GenBank/DDBJ whole genome shotgun (WGS) entry which is preliminary data.</text>
</comment>
<dbReference type="Proteomes" id="UP001229421">
    <property type="component" value="Unassembled WGS sequence"/>
</dbReference>